<dbReference type="PROSITE" id="PS00036">
    <property type="entry name" value="BZIP_BASIC"/>
    <property type="match status" value="1"/>
</dbReference>
<dbReference type="GO" id="GO:0008840">
    <property type="term" value="F:4-hydroxy-tetrahydrodipicolinate synthase activity"/>
    <property type="evidence" value="ECO:0007669"/>
    <property type="project" value="TreeGrafter"/>
</dbReference>
<feature type="compositionally biased region" description="Polar residues" evidence="2">
    <location>
        <begin position="475"/>
        <end position="487"/>
    </location>
</feature>
<dbReference type="Proteomes" id="UP000434172">
    <property type="component" value="Unassembled WGS sequence"/>
</dbReference>
<evidence type="ECO:0000259" key="3">
    <source>
        <dbReference type="PROSITE" id="PS00036"/>
    </source>
</evidence>
<reference evidence="4 5" key="1">
    <citation type="submission" date="2019-12" db="EMBL/GenBank/DDBJ databases">
        <title>A genome sequence resource for the geographically widespread anthracnose pathogen Colletotrichum asianum.</title>
        <authorList>
            <person name="Meng Y."/>
        </authorList>
    </citation>
    <scope>NUCLEOTIDE SEQUENCE [LARGE SCALE GENOMIC DNA]</scope>
    <source>
        <strain evidence="4 5">ICMP 18580</strain>
    </source>
</reference>
<evidence type="ECO:0000256" key="2">
    <source>
        <dbReference type="SAM" id="MobiDB-lite"/>
    </source>
</evidence>
<dbReference type="Gene3D" id="3.20.20.70">
    <property type="entry name" value="Aldolase class I"/>
    <property type="match status" value="1"/>
</dbReference>
<evidence type="ECO:0000313" key="5">
    <source>
        <dbReference type="Proteomes" id="UP000434172"/>
    </source>
</evidence>
<dbReference type="InterPro" id="IPR013785">
    <property type="entry name" value="Aldolase_TIM"/>
</dbReference>
<dbReference type="Pfam" id="PF11905">
    <property type="entry name" value="DUF3425"/>
    <property type="match status" value="1"/>
</dbReference>
<dbReference type="AlphaFoldDB" id="A0A8H3WD75"/>
<dbReference type="CDD" id="cd14688">
    <property type="entry name" value="bZIP_YAP"/>
    <property type="match status" value="1"/>
</dbReference>
<dbReference type="Pfam" id="PF00701">
    <property type="entry name" value="DHDPS"/>
    <property type="match status" value="1"/>
</dbReference>
<accession>A0A8H3WD75</accession>
<feature type="compositionally biased region" description="Basic and acidic residues" evidence="2">
    <location>
        <begin position="437"/>
        <end position="447"/>
    </location>
</feature>
<dbReference type="Gene3D" id="1.20.5.170">
    <property type="match status" value="1"/>
</dbReference>
<dbReference type="GO" id="GO:0003700">
    <property type="term" value="F:DNA-binding transcription factor activity"/>
    <property type="evidence" value="ECO:0007669"/>
    <property type="project" value="InterPro"/>
</dbReference>
<dbReference type="EMBL" id="WOWK01000028">
    <property type="protein sequence ID" value="KAF0326656.1"/>
    <property type="molecule type" value="Genomic_DNA"/>
</dbReference>
<dbReference type="PANTHER" id="PTHR12128:SF24">
    <property type="entry name" value="DIHYDRODIPICOLINATE SYNTHETASE FAMILY PROTEIN (AFU_ORTHOLOGUE AFUA_3G11920)"/>
    <property type="match status" value="1"/>
</dbReference>
<keyword evidence="5" id="KW-1185">Reference proteome</keyword>
<sequence length="827" mass="91739">MERAARALPRGIFAASMSFFDKTTESIDTQTQRQYTIRLSEAGIVGFVVMGSNGEAPHLSIEERNTIIRETRNALDSIGKQQTPIIAGCSEHSVRGTVHLCNEASRAGTDYALVLPPSYFSKGMSPEVIESFFTDVADHSPIPIILYSFPAVSAGIEMDSGLLSRISQHPNVAGTKFTCGDTGKLSRVSTAMKSRQSYALFGGLADFILPALVAGATGVIAGGANVTPRTCVQVFDLWQEGLVEEAREMQAILAKGDWEHTARGISGTKAALNDLFGYGGSPRRPLKMLSEAFLSEMRAGLGELMAVEERLGASSLKTKCIDPRRNYRHYLLFRITPPEVFDKLCIDAMGKKANGTATSQDIKKLRNRLSQQAFRRRRDDLIRELRERADNNHTNETEALAKLRRENTALREQLAEAHAKLNSLLSGVQALVLNTAPRHEDANDEVSRANSPDDDVSASQPIVDDQPTSADLRPISQNDASEQTVQPVQPDEPNPCLEADLPPTSDLGGPMIACGMTQQIPNIWSFEYQMGPQVYNDALVSAQDLGHSRRQIWVESNSSFSDHIDFIQHELKARTEQPKVQLSLPLLYLATTSALSIFHTISRQDVMLWYTKTRFYYTRDITVWKIRPCEETFNKLHPQYRPTLLQLSCSYPAVVDWLPFPSIRDCLVRYHAGNPCIDQVVSDVVSMYAVETLLSDLVIDAPPLQVYVKVMDLVQAMGAIDEDSSERPAPLPTLKVTDIFNVPSVALAVASHLQIETRLDRYKLDPRLFIRHPEFLESAGSLMAHGAPLQPDYSSYLSFPASMDNKTASSYRNFIAFTCSNVYQSRE</sequence>
<proteinExistence type="predicted"/>
<dbReference type="InterPro" id="IPR021833">
    <property type="entry name" value="DUF3425"/>
</dbReference>
<feature type="domain" description="BZIP" evidence="3">
    <location>
        <begin position="363"/>
        <end position="377"/>
    </location>
</feature>
<organism evidence="4 5">
    <name type="scientific">Colletotrichum asianum</name>
    <dbReference type="NCBI Taxonomy" id="702518"/>
    <lineage>
        <taxon>Eukaryota</taxon>
        <taxon>Fungi</taxon>
        <taxon>Dikarya</taxon>
        <taxon>Ascomycota</taxon>
        <taxon>Pezizomycotina</taxon>
        <taxon>Sordariomycetes</taxon>
        <taxon>Hypocreomycetidae</taxon>
        <taxon>Glomerellales</taxon>
        <taxon>Glomerellaceae</taxon>
        <taxon>Colletotrichum</taxon>
        <taxon>Colletotrichum gloeosporioides species complex</taxon>
    </lineage>
</organism>
<feature type="coiled-coil region" evidence="1">
    <location>
        <begin position="386"/>
        <end position="420"/>
    </location>
</feature>
<dbReference type="SUPFAM" id="SSF51569">
    <property type="entry name" value="Aldolase"/>
    <property type="match status" value="1"/>
</dbReference>
<dbReference type="OrthoDB" id="191315at2759"/>
<name>A0A8H3WD75_9PEZI</name>
<evidence type="ECO:0000256" key="1">
    <source>
        <dbReference type="SAM" id="Coils"/>
    </source>
</evidence>
<dbReference type="PRINTS" id="PR00146">
    <property type="entry name" value="DHPICSNTHASE"/>
</dbReference>
<comment type="caution">
    <text evidence="4">The sequence shown here is derived from an EMBL/GenBank/DDBJ whole genome shotgun (WGS) entry which is preliminary data.</text>
</comment>
<dbReference type="SMART" id="SM01130">
    <property type="entry name" value="DHDPS"/>
    <property type="match status" value="1"/>
</dbReference>
<dbReference type="InterPro" id="IPR002220">
    <property type="entry name" value="DapA-like"/>
</dbReference>
<keyword evidence="1" id="KW-0175">Coiled coil</keyword>
<dbReference type="CDD" id="cd00408">
    <property type="entry name" value="DHDPS-like"/>
    <property type="match status" value="1"/>
</dbReference>
<dbReference type="InterPro" id="IPR004827">
    <property type="entry name" value="bZIP"/>
</dbReference>
<gene>
    <name evidence="4" type="ORF">GQ607_005996</name>
</gene>
<dbReference type="PANTHER" id="PTHR12128">
    <property type="entry name" value="DIHYDRODIPICOLINATE SYNTHASE"/>
    <property type="match status" value="1"/>
</dbReference>
<evidence type="ECO:0000313" key="4">
    <source>
        <dbReference type="EMBL" id="KAF0326656.1"/>
    </source>
</evidence>
<feature type="region of interest" description="Disordered" evidence="2">
    <location>
        <begin position="437"/>
        <end position="503"/>
    </location>
</feature>
<protein>
    <recommendedName>
        <fullName evidence="3">BZIP domain-containing protein</fullName>
    </recommendedName>
</protein>